<dbReference type="Pfam" id="PF00078">
    <property type="entry name" value="RVT_1"/>
    <property type="match status" value="1"/>
</dbReference>
<proteinExistence type="predicted"/>
<feature type="domain" description="Reverse transcriptase" evidence="1">
    <location>
        <begin position="1"/>
        <end position="120"/>
    </location>
</feature>
<evidence type="ECO:0000313" key="2">
    <source>
        <dbReference type="Proteomes" id="UP000085678"/>
    </source>
</evidence>
<dbReference type="AlphaFoldDB" id="A0A1S3IS80"/>
<dbReference type="KEGG" id="lak:106166818"/>
<dbReference type="InterPro" id="IPR000477">
    <property type="entry name" value="RT_dom"/>
</dbReference>
<evidence type="ECO:0000313" key="3">
    <source>
        <dbReference type="RefSeq" id="XP_013400928.1"/>
    </source>
</evidence>
<evidence type="ECO:0000259" key="1">
    <source>
        <dbReference type="PROSITE" id="PS50878"/>
    </source>
</evidence>
<accession>A0A1S3IS80</accession>
<dbReference type="OrthoDB" id="10062389at2759"/>
<keyword evidence="2" id="KW-1185">Reference proteome</keyword>
<dbReference type="Proteomes" id="UP000085678">
    <property type="component" value="Unplaced"/>
</dbReference>
<organism evidence="2 3">
    <name type="scientific">Lingula anatina</name>
    <name type="common">Brachiopod</name>
    <name type="synonym">Lingula unguis</name>
    <dbReference type="NCBI Taxonomy" id="7574"/>
    <lineage>
        <taxon>Eukaryota</taxon>
        <taxon>Metazoa</taxon>
        <taxon>Spiralia</taxon>
        <taxon>Lophotrochozoa</taxon>
        <taxon>Brachiopoda</taxon>
        <taxon>Linguliformea</taxon>
        <taxon>Lingulata</taxon>
        <taxon>Lingulida</taxon>
        <taxon>Linguloidea</taxon>
        <taxon>Lingulidae</taxon>
        <taxon>Lingula</taxon>
    </lineage>
</organism>
<gene>
    <name evidence="3" type="primary">LOC106166818</name>
</gene>
<dbReference type="PROSITE" id="PS50878">
    <property type="entry name" value="RT_POL"/>
    <property type="match status" value="1"/>
</dbReference>
<sequence>MVPPFGTSFLTERKQSVKIGSVKSDWQRINAGVPQGTKLGPVLFVIMINDLSTKCDTFKYVDDTTILSYGNTKLQDNLPDATTELTLWSHANKLTINTTKTKEIIFDFSKKGQNYTLTNVCQACSALVTCTVTCTDCDDTVINPDLSSHRDWVIDWFKNRDGIRALLHSGLTARREGDKKDKNMKNFSTQLVLVVFLLISGDILEAQGGRKNQERRLKRLLRLQASSSVPLANDAPAAGSDGDSSKVIGQLQSTVGTLGRQLIMQQLFVEERIRSEGSSGIKQIRLQTDGTRPYHSTTYTGNSAVSIHNHANYDRTIGMGEFAAVLNGVEFRTRHNDYKFVMPCRRSKDFHCTEDIPFPDVPPEVRNKATVQEQIAEMKEWFKAWKNQDKSHRDYTKYFKANLCYLEGAWMKSSAPLEESFDSDRHFLDATDWFDLHEKARFSAYSGRKDNLENFAYLPVTISDLINGTIPELAQWNYRILCHPLKKDIPFSHFRTVDDLHSRMAYKSSMALQTGSRRARFQLNPDNRGYWGEEKAYQRSFLDELMEQIPGKDNYPANITDDIFGYTAFTLDPDEDGNDRVLNAGYYHRWFKVAKRGANGLTQMHRSYADQNIFMAMTTQEKVAGLSIKDCKLRKKKRRVQDCGGVEQKWTYSIPLEIVYSTPQLSWNPYNLHFKGDAKSDLGKTVREGPNGSVRSGKMEANLAFNGTNAALYYQTPVEFYTNEDKDAADTMRYGGVGVLDRQGEVKSVDASGFRIELNINGVGEIRQRWPIMPVSVEGSTIMKEIEALKDMVMEQRKYISLYRELPIALSSDNATEYAPTLRDIELETTVATEDPPGPHTHMVRLTADHIKIMKEDGRAVNVMTSTDFGHFHQLRVRYVKRCDCFRISKCDNQRGDCWDGHSVWLTPTAG</sequence>
<protein>
    <submittedName>
        <fullName evidence="3">Uncharacterized protein LOC106166818</fullName>
    </submittedName>
</protein>
<name>A0A1S3IS80_LINAN</name>
<reference evidence="3" key="1">
    <citation type="submission" date="2025-08" db="UniProtKB">
        <authorList>
            <consortium name="RefSeq"/>
        </authorList>
    </citation>
    <scope>IDENTIFICATION</scope>
    <source>
        <tissue evidence="3">Gonads</tissue>
    </source>
</reference>
<dbReference type="PANTHER" id="PTHR33332">
    <property type="entry name" value="REVERSE TRANSCRIPTASE DOMAIN-CONTAINING PROTEIN"/>
    <property type="match status" value="1"/>
</dbReference>
<dbReference type="STRING" id="7574.A0A1S3IS80"/>
<dbReference type="InParanoid" id="A0A1S3IS80"/>
<dbReference type="RefSeq" id="XP_013400928.1">
    <property type="nucleotide sequence ID" value="XM_013545474.1"/>
</dbReference>
<dbReference type="GeneID" id="106166818"/>